<proteinExistence type="predicted"/>
<dbReference type="AlphaFoldDB" id="A0A4Y2V9B2"/>
<keyword evidence="2" id="KW-0472">Membrane</keyword>
<dbReference type="PANTHER" id="PTHR46409">
    <property type="entry name" value="HTH PSQ-TYPE DOMAIN-CONTAINING PROTEIN"/>
    <property type="match status" value="1"/>
</dbReference>
<feature type="transmembrane region" description="Helical" evidence="2">
    <location>
        <begin position="293"/>
        <end position="313"/>
    </location>
</feature>
<comment type="caution">
    <text evidence="3">The sequence shown here is derived from an EMBL/GenBank/DDBJ whole genome shotgun (WGS) entry which is preliminary data.</text>
</comment>
<feature type="non-terminal residue" evidence="3">
    <location>
        <position position="1"/>
    </location>
</feature>
<feature type="compositionally biased region" description="Basic residues" evidence="1">
    <location>
        <begin position="84"/>
        <end position="94"/>
    </location>
</feature>
<dbReference type="Proteomes" id="UP000499080">
    <property type="component" value="Unassembled WGS sequence"/>
</dbReference>
<dbReference type="OrthoDB" id="6617942at2759"/>
<evidence type="ECO:0000313" key="3">
    <source>
        <dbReference type="EMBL" id="GBO20666.1"/>
    </source>
</evidence>
<keyword evidence="4" id="KW-1185">Reference proteome</keyword>
<reference evidence="3 4" key="1">
    <citation type="journal article" date="2019" name="Sci. Rep.">
        <title>Orb-weaving spider Araneus ventricosus genome elucidates the spidroin gene catalogue.</title>
        <authorList>
            <person name="Kono N."/>
            <person name="Nakamura H."/>
            <person name="Ohtoshi R."/>
            <person name="Moran D.A.P."/>
            <person name="Shinohara A."/>
            <person name="Yoshida Y."/>
            <person name="Fujiwara M."/>
            <person name="Mori M."/>
            <person name="Tomita M."/>
            <person name="Arakawa K."/>
        </authorList>
    </citation>
    <scope>NUCLEOTIDE SEQUENCE [LARGE SCALE GENOMIC DNA]</scope>
</reference>
<protein>
    <submittedName>
        <fullName evidence="3">Uncharacterized protein</fullName>
    </submittedName>
</protein>
<keyword evidence="2" id="KW-1133">Transmembrane helix</keyword>
<evidence type="ECO:0000256" key="2">
    <source>
        <dbReference type="SAM" id="Phobius"/>
    </source>
</evidence>
<evidence type="ECO:0000256" key="1">
    <source>
        <dbReference type="SAM" id="MobiDB-lite"/>
    </source>
</evidence>
<sequence>CPHADKGSNDSCSACYESQLAQLQEQFVSIMLENQQLVNEIKELKSQSLVEQLTKQLEKERERYRVLSERVHEKESTSLSSKSPRLRRFARKEKHSTDKSKSSEAAGESSGMTVILEKEDPGDIMREAEEEDGETTVPKSFSGPIGAQLSKCEKLPVVNFKSNECEISEIEWKILSEDQQYVLDISYAVKSGSSPEDLSVHEPGPLSHSRWLTTANRILRLYLSIENPTDEHKILVSFIPKSYMPVWVHIKKGHFQNFPDFSMAEYHYLNTCVTSPAYKLSSYFTTAQFSVEIFMVLTALVSAFCFIGAIAFVKNSKPKEVHTEITPLQPEPQPFPPAEKLGWYSYIRNWIISYYYRLAEDFSETAVDDDDSGDFDPEGDPLTVRKLVLFLSA</sequence>
<organism evidence="3 4">
    <name type="scientific">Araneus ventricosus</name>
    <name type="common">Orbweaver spider</name>
    <name type="synonym">Epeira ventricosa</name>
    <dbReference type="NCBI Taxonomy" id="182803"/>
    <lineage>
        <taxon>Eukaryota</taxon>
        <taxon>Metazoa</taxon>
        <taxon>Ecdysozoa</taxon>
        <taxon>Arthropoda</taxon>
        <taxon>Chelicerata</taxon>
        <taxon>Arachnida</taxon>
        <taxon>Araneae</taxon>
        <taxon>Araneomorphae</taxon>
        <taxon>Entelegynae</taxon>
        <taxon>Araneoidea</taxon>
        <taxon>Araneidae</taxon>
        <taxon>Araneus</taxon>
    </lineage>
</organism>
<accession>A0A4Y2V9B2</accession>
<evidence type="ECO:0000313" key="4">
    <source>
        <dbReference type="Proteomes" id="UP000499080"/>
    </source>
</evidence>
<dbReference type="PANTHER" id="PTHR46409:SF1">
    <property type="entry name" value="HTH PSQ-TYPE DOMAIN-CONTAINING PROTEIN"/>
    <property type="match status" value="1"/>
</dbReference>
<feature type="region of interest" description="Disordered" evidence="1">
    <location>
        <begin position="68"/>
        <end position="121"/>
    </location>
</feature>
<name>A0A4Y2V9B2_ARAVE</name>
<gene>
    <name evidence="3" type="ORF">AVEN_38548_1</name>
</gene>
<dbReference type="EMBL" id="BGPR01043997">
    <property type="protein sequence ID" value="GBO20666.1"/>
    <property type="molecule type" value="Genomic_DNA"/>
</dbReference>
<keyword evidence="2" id="KW-0812">Transmembrane</keyword>